<evidence type="ECO:0000256" key="1">
    <source>
        <dbReference type="SAM" id="Coils"/>
    </source>
</evidence>
<dbReference type="AlphaFoldDB" id="E3QXA4"/>
<keyword evidence="5" id="KW-1185">Reference proteome</keyword>
<dbReference type="eggNOG" id="KOG1836">
    <property type="taxonomic scope" value="Eukaryota"/>
</dbReference>
<evidence type="ECO:0000313" key="5">
    <source>
        <dbReference type="Proteomes" id="UP000008782"/>
    </source>
</evidence>
<reference evidence="5" key="1">
    <citation type="journal article" date="2012" name="Nat. Genet.">
        <title>Lifestyle transitions in plant pathogenic Colletotrichum fungi deciphered by genome and transcriptome analyses.</title>
        <authorList>
            <person name="O'Connell R.J."/>
            <person name="Thon M.R."/>
            <person name="Hacquard S."/>
            <person name="Amyotte S.G."/>
            <person name="Kleemann J."/>
            <person name="Torres M.F."/>
            <person name="Damm U."/>
            <person name="Buiate E.A."/>
            <person name="Epstein L."/>
            <person name="Alkan N."/>
            <person name="Altmueller J."/>
            <person name="Alvarado-Balderrama L."/>
            <person name="Bauser C.A."/>
            <person name="Becker C."/>
            <person name="Birren B.W."/>
            <person name="Chen Z."/>
            <person name="Choi J."/>
            <person name="Crouch J.A."/>
            <person name="Duvick J.P."/>
            <person name="Farman M.A."/>
            <person name="Gan P."/>
            <person name="Heiman D."/>
            <person name="Henrissat B."/>
            <person name="Howard R.J."/>
            <person name="Kabbage M."/>
            <person name="Koch C."/>
            <person name="Kracher B."/>
            <person name="Kubo Y."/>
            <person name="Law A.D."/>
            <person name="Lebrun M.-H."/>
            <person name="Lee Y.-H."/>
            <person name="Miyara I."/>
            <person name="Moore N."/>
            <person name="Neumann U."/>
            <person name="Nordstroem K."/>
            <person name="Panaccione D.G."/>
            <person name="Panstruga R."/>
            <person name="Place M."/>
            <person name="Proctor R.H."/>
            <person name="Prusky D."/>
            <person name="Rech G."/>
            <person name="Reinhardt R."/>
            <person name="Rollins J.A."/>
            <person name="Rounsley S."/>
            <person name="Schardl C.L."/>
            <person name="Schwartz D.C."/>
            <person name="Shenoy N."/>
            <person name="Shirasu K."/>
            <person name="Sikhakolli U.R."/>
            <person name="Stueber K."/>
            <person name="Sukno S.A."/>
            <person name="Sweigard J.A."/>
            <person name="Takano Y."/>
            <person name="Takahara H."/>
            <person name="Trail F."/>
            <person name="van der Does H.C."/>
            <person name="Voll L.M."/>
            <person name="Will I."/>
            <person name="Young S."/>
            <person name="Zeng Q."/>
            <person name="Zhang J."/>
            <person name="Zhou S."/>
            <person name="Dickman M.B."/>
            <person name="Schulze-Lefert P."/>
            <person name="Ver Loren van Themaat E."/>
            <person name="Ma L.-J."/>
            <person name="Vaillancourt L.J."/>
        </authorList>
    </citation>
    <scope>NUCLEOTIDE SEQUENCE [LARGE SCALE GENOMIC DNA]</scope>
    <source>
        <strain evidence="5">M1.001 / M2 / FGSC 10212</strain>
    </source>
</reference>
<keyword evidence="3" id="KW-0812">Transmembrane</keyword>
<keyword evidence="1" id="KW-0175">Coiled coil</keyword>
<dbReference type="HOGENOM" id="CLU_014274_0_0_1"/>
<feature type="region of interest" description="Disordered" evidence="2">
    <location>
        <begin position="624"/>
        <end position="654"/>
    </location>
</feature>
<protein>
    <submittedName>
        <fullName evidence="4">Uncharacterized protein</fullName>
    </submittedName>
</protein>
<proteinExistence type="predicted"/>
<dbReference type="VEuPathDB" id="FungiDB:GLRG_10636"/>
<gene>
    <name evidence="4" type="ORF">GLRG_10636</name>
</gene>
<feature type="coiled-coil region" evidence="1">
    <location>
        <begin position="295"/>
        <end position="350"/>
    </location>
</feature>
<evidence type="ECO:0000256" key="2">
    <source>
        <dbReference type="SAM" id="MobiDB-lite"/>
    </source>
</evidence>
<dbReference type="Proteomes" id="UP000008782">
    <property type="component" value="Unassembled WGS sequence"/>
</dbReference>
<dbReference type="RefSeq" id="XP_008099512.1">
    <property type="nucleotide sequence ID" value="XM_008101321.1"/>
</dbReference>
<evidence type="ECO:0000313" key="4">
    <source>
        <dbReference type="EMBL" id="EFQ35492.1"/>
    </source>
</evidence>
<organism evidence="5">
    <name type="scientific">Colletotrichum graminicola (strain M1.001 / M2 / FGSC 10212)</name>
    <name type="common">Maize anthracnose fungus</name>
    <name type="synonym">Glomerella graminicola</name>
    <dbReference type="NCBI Taxonomy" id="645133"/>
    <lineage>
        <taxon>Eukaryota</taxon>
        <taxon>Fungi</taxon>
        <taxon>Dikarya</taxon>
        <taxon>Ascomycota</taxon>
        <taxon>Pezizomycotina</taxon>
        <taxon>Sordariomycetes</taxon>
        <taxon>Hypocreomycetidae</taxon>
        <taxon>Glomerellales</taxon>
        <taxon>Glomerellaceae</taxon>
        <taxon>Colletotrichum</taxon>
        <taxon>Colletotrichum graminicola species complex</taxon>
    </lineage>
</organism>
<accession>E3QXA4</accession>
<dbReference type="OrthoDB" id="4847430at2759"/>
<keyword evidence="3" id="KW-0472">Membrane</keyword>
<dbReference type="EMBL" id="GG697394">
    <property type="protein sequence ID" value="EFQ35492.1"/>
    <property type="molecule type" value="Genomic_DNA"/>
</dbReference>
<feature type="transmembrane region" description="Helical" evidence="3">
    <location>
        <begin position="51"/>
        <end position="73"/>
    </location>
</feature>
<dbReference type="GeneID" id="24416001"/>
<evidence type="ECO:0000256" key="3">
    <source>
        <dbReference type="SAM" id="Phobius"/>
    </source>
</evidence>
<feature type="coiled-coil region" evidence="1">
    <location>
        <begin position="395"/>
        <end position="475"/>
    </location>
</feature>
<name>E3QXA4_COLGM</name>
<feature type="transmembrane region" description="Helical" evidence="3">
    <location>
        <begin position="9"/>
        <end position="31"/>
    </location>
</feature>
<dbReference type="STRING" id="645133.E3QXA4"/>
<feature type="coiled-coil region" evidence="1">
    <location>
        <begin position="176"/>
        <end position="260"/>
    </location>
</feature>
<keyword evidence="3" id="KW-1133">Transmembrane helix</keyword>
<sequence>MEGIDSFRVMFLGSILVTGLMAIFEITGWLFSHFPKLLAVAKAASSFQIPVYALISVFFLYIRVLAPIIRYFIPRPTVEAEAERPSPAPELSDEQRAAEARRCQLPGAVCDSIRTRLESKTREVTKLVRELGEAEQRELDANDAAEAHRNSHKIIRQRLDQTEGQLVRYNPEAMTIRKLEILLAESEKKFADAEKRVETGERLLKAEVEHSKWAVEKKERQISKIKEDMVSLVQRAKDRIGVLNAKVNSLEYELDAAKRKDMSANVVALLAERDETIQFLTEAGLAVEKDRDEKMAYAETMYASLQAENEHLRQQLTDSTERTRSDNDAARSLRDDLANAKAQVQTAEAVFYEKEKTIGDLENQLKKVTDESETIVTDANNLKAKLSAANEKMVSGVTKENIEGLNRQLDELRNQVADAHSIHDSKMSEASAIHAEQQKYIESLRENMNAASIENANMRQDISRLQELLDQHAASGANSSSAIEQRIAGMQHQHQADMNEAKSMLETKDGEIKHLQDSLVGTKTHIASLQEEVDEMQGCVDEQDEHIVKLERKLHKALINEKKGIERFAELEEKRKKEASADLLKYNRFKVEYNKRLGSLLAKTLNLMATRDLESELKEQIETMTRKTGNKHAGANTSTKRQNDPKTNRKQTQI</sequence>